<dbReference type="OrthoDB" id="9799862at2"/>
<dbReference type="EMBL" id="CP001631">
    <property type="protein sequence ID" value="ACU53115.1"/>
    <property type="molecule type" value="Genomic_DNA"/>
</dbReference>
<proteinExistence type="predicted"/>
<dbReference type="eggNOG" id="COG1582">
    <property type="taxonomic scope" value="Bacteria"/>
</dbReference>
<evidence type="ECO:0000313" key="2">
    <source>
        <dbReference type="Proteomes" id="UP000000771"/>
    </source>
</evidence>
<evidence type="ECO:0000313" key="1">
    <source>
        <dbReference type="EMBL" id="ACU53115.1"/>
    </source>
</evidence>
<dbReference type="Proteomes" id="UP000000771">
    <property type="component" value="Chromosome"/>
</dbReference>
<accession>C7M217</accession>
<organism evidence="1 2">
    <name type="scientific">Acidimicrobium ferrooxidans (strain DSM 10331 / JCM 15462 / NBRC 103882 / ICP)</name>
    <dbReference type="NCBI Taxonomy" id="525909"/>
    <lineage>
        <taxon>Bacteria</taxon>
        <taxon>Bacillati</taxon>
        <taxon>Actinomycetota</taxon>
        <taxon>Acidimicrobiia</taxon>
        <taxon>Acidimicrobiales</taxon>
        <taxon>Acidimicrobiaceae</taxon>
        <taxon>Acidimicrobium</taxon>
    </lineage>
</organism>
<protein>
    <submittedName>
        <fullName evidence="1">Flagellar FlbD family protein</fullName>
    </submittedName>
</protein>
<gene>
    <name evidence="1" type="ordered locus">Afer_0146</name>
</gene>
<dbReference type="STRING" id="525909.Afer_0146"/>
<sequence>MIEVTRWSGSTLVLNADAIERVEATPDTVITLFGGSTYVVRETVDEVVAAVVAYKSAVFAPIAPTGLVVLDGGEG</sequence>
<dbReference type="InterPro" id="IPR009384">
    <property type="entry name" value="SwrD-like"/>
</dbReference>
<dbReference type="KEGG" id="afo:Afer_0146"/>
<dbReference type="AlphaFoldDB" id="C7M217"/>
<dbReference type="PANTHER" id="PTHR39185">
    <property type="entry name" value="SWARMING MOTILITY PROTEIN SWRD"/>
    <property type="match status" value="1"/>
</dbReference>
<name>C7M217_ACIFD</name>
<keyword evidence="1" id="KW-0282">Flagellum</keyword>
<dbReference type="Pfam" id="PF06289">
    <property type="entry name" value="FlbD"/>
    <property type="match status" value="1"/>
</dbReference>
<keyword evidence="1" id="KW-0969">Cilium</keyword>
<dbReference type="HOGENOM" id="CLU_173020_1_0_11"/>
<dbReference type="PANTHER" id="PTHR39185:SF1">
    <property type="entry name" value="SWARMING MOTILITY PROTEIN SWRD"/>
    <property type="match status" value="1"/>
</dbReference>
<dbReference type="RefSeq" id="WP_015797620.1">
    <property type="nucleotide sequence ID" value="NC_013124.1"/>
</dbReference>
<keyword evidence="2" id="KW-1185">Reference proteome</keyword>
<reference evidence="1 2" key="1">
    <citation type="journal article" date="2009" name="Stand. Genomic Sci.">
        <title>Complete genome sequence of Acidimicrobium ferrooxidans type strain (ICP).</title>
        <authorList>
            <person name="Clum A."/>
            <person name="Nolan M."/>
            <person name="Lang E."/>
            <person name="Glavina Del Rio T."/>
            <person name="Tice H."/>
            <person name="Copeland A."/>
            <person name="Cheng J.F."/>
            <person name="Lucas S."/>
            <person name="Chen F."/>
            <person name="Bruce D."/>
            <person name="Goodwin L."/>
            <person name="Pitluck S."/>
            <person name="Ivanova N."/>
            <person name="Mavrommatis K."/>
            <person name="Mikhailova N."/>
            <person name="Pati A."/>
            <person name="Chen A."/>
            <person name="Palaniappan K."/>
            <person name="Goker M."/>
            <person name="Spring S."/>
            <person name="Land M."/>
            <person name="Hauser L."/>
            <person name="Chang Y.J."/>
            <person name="Jeffries C.C."/>
            <person name="Chain P."/>
            <person name="Bristow J."/>
            <person name="Eisen J.A."/>
            <person name="Markowitz V."/>
            <person name="Hugenholtz P."/>
            <person name="Kyrpides N.C."/>
            <person name="Klenk H.P."/>
            <person name="Lapidus A."/>
        </authorList>
    </citation>
    <scope>NUCLEOTIDE SEQUENCE [LARGE SCALE GENOMIC DNA]</scope>
    <source>
        <strain evidence="2">DSM 10331 / JCM 15462 / NBRC 103882 / ICP</strain>
    </source>
</reference>
<keyword evidence="1" id="KW-0966">Cell projection</keyword>